<gene>
    <name evidence="1" type="ORF">SCLCIDRAFT_1209969</name>
</gene>
<dbReference type="HOGENOM" id="CLU_3088656_0_0_1"/>
<accession>A0A0C3E4V0</accession>
<sequence length="52" mass="5553">MGGDWPQAHVGLLSIGHPGRNHSFILAVNMPGPYPLCFLMTAFLTDEVGSTV</sequence>
<protein>
    <submittedName>
        <fullName evidence="1">Uncharacterized protein</fullName>
    </submittedName>
</protein>
<evidence type="ECO:0000313" key="1">
    <source>
        <dbReference type="EMBL" id="KIM67835.1"/>
    </source>
</evidence>
<name>A0A0C3E4V0_9AGAM</name>
<reference evidence="2" key="2">
    <citation type="submission" date="2015-01" db="EMBL/GenBank/DDBJ databases">
        <title>Evolutionary Origins and Diversification of the Mycorrhizal Mutualists.</title>
        <authorList>
            <consortium name="DOE Joint Genome Institute"/>
            <consortium name="Mycorrhizal Genomics Consortium"/>
            <person name="Kohler A."/>
            <person name="Kuo A."/>
            <person name="Nagy L.G."/>
            <person name="Floudas D."/>
            <person name="Copeland A."/>
            <person name="Barry K.W."/>
            <person name="Cichocki N."/>
            <person name="Veneault-Fourrey C."/>
            <person name="LaButti K."/>
            <person name="Lindquist E.A."/>
            <person name="Lipzen A."/>
            <person name="Lundell T."/>
            <person name="Morin E."/>
            <person name="Murat C."/>
            <person name="Riley R."/>
            <person name="Ohm R."/>
            <person name="Sun H."/>
            <person name="Tunlid A."/>
            <person name="Henrissat B."/>
            <person name="Grigoriev I.V."/>
            <person name="Hibbett D.S."/>
            <person name="Martin F."/>
        </authorList>
    </citation>
    <scope>NUCLEOTIDE SEQUENCE [LARGE SCALE GENOMIC DNA]</scope>
    <source>
        <strain evidence="2">Foug A</strain>
    </source>
</reference>
<evidence type="ECO:0000313" key="2">
    <source>
        <dbReference type="Proteomes" id="UP000053989"/>
    </source>
</evidence>
<dbReference type="Proteomes" id="UP000053989">
    <property type="component" value="Unassembled WGS sequence"/>
</dbReference>
<dbReference type="InParanoid" id="A0A0C3E4V0"/>
<dbReference type="EMBL" id="KN822011">
    <property type="protein sequence ID" value="KIM67835.1"/>
    <property type="molecule type" value="Genomic_DNA"/>
</dbReference>
<organism evidence="1 2">
    <name type="scientific">Scleroderma citrinum Foug A</name>
    <dbReference type="NCBI Taxonomy" id="1036808"/>
    <lineage>
        <taxon>Eukaryota</taxon>
        <taxon>Fungi</taxon>
        <taxon>Dikarya</taxon>
        <taxon>Basidiomycota</taxon>
        <taxon>Agaricomycotina</taxon>
        <taxon>Agaricomycetes</taxon>
        <taxon>Agaricomycetidae</taxon>
        <taxon>Boletales</taxon>
        <taxon>Sclerodermatineae</taxon>
        <taxon>Sclerodermataceae</taxon>
        <taxon>Scleroderma</taxon>
    </lineage>
</organism>
<keyword evidence="2" id="KW-1185">Reference proteome</keyword>
<proteinExistence type="predicted"/>
<reference evidence="1 2" key="1">
    <citation type="submission" date="2014-04" db="EMBL/GenBank/DDBJ databases">
        <authorList>
            <consortium name="DOE Joint Genome Institute"/>
            <person name="Kuo A."/>
            <person name="Kohler A."/>
            <person name="Nagy L.G."/>
            <person name="Floudas D."/>
            <person name="Copeland A."/>
            <person name="Barry K.W."/>
            <person name="Cichocki N."/>
            <person name="Veneault-Fourrey C."/>
            <person name="LaButti K."/>
            <person name="Lindquist E.A."/>
            <person name="Lipzen A."/>
            <person name="Lundell T."/>
            <person name="Morin E."/>
            <person name="Murat C."/>
            <person name="Sun H."/>
            <person name="Tunlid A."/>
            <person name="Henrissat B."/>
            <person name="Grigoriev I.V."/>
            <person name="Hibbett D.S."/>
            <person name="Martin F."/>
            <person name="Nordberg H.P."/>
            <person name="Cantor M.N."/>
            <person name="Hua S.X."/>
        </authorList>
    </citation>
    <scope>NUCLEOTIDE SEQUENCE [LARGE SCALE GENOMIC DNA]</scope>
    <source>
        <strain evidence="1 2">Foug A</strain>
    </source>
</reference>
<dbReference type="AlphaFoldDB" id="A0A0C3E4V0"/>